<organism evidence="1 2">
    <name type="scientific">Alkalibacillus haloalkaliphilus</name>
    <dbReference type="NCBI Taxonomy" id="94136"/>
    <lineage>
        <taxon>Bacteria</taxon>
        <taxon>Bacillati</taxon>
        <taxon>Bacillota</taxon>
        <taxon>Bacilli</taxon>
        <taxon>Bacillales</taxon>
        <taxon>Bacillaceae</taxon>
        <taxon>Alkalibacillus</taxon>
    </lineage>
</organism>
<evidence type="ECO:0000313" key="2">
    <source>
        <dbReference type="Proteomes" id="UP000321440"/>
    </source>
</evidence>
<gene>
    <name evidence="1" type="ORF">AHA02nite_25250</name>
</gene>
<dbReference type="EMBL" id="BJYA01000018">
    <property type="protein sequence ID" value="GEN46749.1"/>
    <property type="molecule type" value="Genomic_DNA"/>
</dbReference>
<reference evidence="1 2" key="1">
    <citation type="submission" date="2019-07" db="EMBL/GenBank/DDBJ databases">
        <title>Whole genome shotgun sequence of Alkalibacillus haloalkaliphilus NBRC 103110.</title>
        <authorList>
            <person name="Hosoyama A."/>
            <person name="Uohara A."/>
            <person name="Ohji S."/>
            <person name="Ichikawa N."/>
        </authorList>
    </citation>
    <scope>NUCLEOTIDE SEQUENCE [LARGE SCALE GENOMIC DNA]</scope>
    <source>
        <strain evidence="1 2">NBRC 103110</strain>
    </source>
</reference>
<evidence type="ECO:0008006" key="3">
    <source>
        <dbReference type="Google" id="ProtNLM"/>
    </source>
</evidence>
<accession>A0A511W6M6</accession>
<dbReference type="RefSeq" id="WP_170236103.1">
    <property type="nucleotide sequence ID" value="NZ_BJYA01000018.1"/>
</dbReference>
<dbReference type="NCBIfam" id="NF033453">
    <property type="entry name" value="BREX_3_BrxF"/>
    <property type="match status" value="1"/>
</dbReference>
<proteinExistence type="predicted"/>
<comment type="caution">
    <text evidence="1">The sequence shown here is derived from an EMBL/GenBank/DDBJ whole genome shotgun (WGS) entry which is preliminary data.</text>
</comment>
<evidence type="ECO:0000313" key="1">
    <source>
        <dbReference type="EMBL" id="GEN46749.1"/>
    </source>
</evidence>
<name>A0A511W6M6_9BACI</name>
<dbReference type="AlphaFoldDB" id="A0A511W6M6"/>
<sequence length="152" mass="17784">MREELIEMVEKETESIKLKRHQLIYIVQPSLKKDLRVVSQKLNVPYINLNLELSKELMDVPLIKRPRKVNQLVKQIVKDHEARTLVLDHIEILFDQNLQQNPGILLEDVSRNVTLIVGWKGSSQHHKLIYGEPGHNEYFTYDNPEGIIINDN</sequence>
<dbReference type="InterPro" id="IPR048067">
    <property type="entry name" value="BREX_3_BrxF"/>
</dbReference>
<protein>
    <recommendedName>
        <fullName evidence="3">BREX-3 system P-loop-containing protein BrxF</fullName>
    </recommendedName>
</protein>
<keyword evidence="2" id="KW-1185">Reference proteome</keyword>
<dbReference type="Proteomes" id="UP000321440">
    <property type="component" value="Unassembled WGS sequence"/>
</dbReference>